<feature type="transmembrane region" description="Helical" evidence="15">
    <location>
        <begin position="195"/>
        <end position="217"/>
    </location>
</feature>
<feature type="binding site" evidence="14">
    <location>
        <position position="120"/>
    </location>
    <ligand>
        <name>K(+)</name>
        <dbReference type="ChEBI" id="CHEBI:29103"/>
    </ligand>
</feature>
<evidence type="ECO:0000256" key="4">
    <source>
        <dbReference type="ARBA" id="ARBA00022475"/>
    </source>
</evidence>
<evidence type="ECO:0000313" key="17">
    <source>
        <dbReference type="Proteomes" id="UP000192900"/>
    </source>
</evidence>
<keyword evidence="17" id="KW-1185">Reference proteome</keyword>
<keyword evidence="14" id="KW-0479">Metal-binding</keyword>
<evidence type="ECO:0000256" key="11">
    <source>
        <dbReference type="ARBA" id="ARBA00023136"/>
    </source>
</evidence>
<feature type="binding site" evidence="14">
    <location>
        <position position="230"/>
    </location>
    <ligand>
        <name>K(+)</name>
        <dbReference type="ChEBI" id="CHEBI:29103"/>
    </ligand>
</feature>
<feature type="transmembrane region" description="Helical" evidence="15">
    <location>
        <begin position="281"/>
        <end position="302"/>
    </location>
</feature>
<keyword evidence="7 15" id="KW-0812">Transmembrane</keyword>
<dbReference type="EMBL" id="CP019706">
    <property type="protein sequence ID" value="ARJ44185.1"/>
    <property type="molecule type" value="Genomic_DNA"/>
</dbReference>
<dbReference type="RefSeq" id="WP_085072219.1">
    <property type="nucleotide sequence ID" value="NZ_CP019706.1"/>
</dbReference>
<evidence type="ECO:0000256" key="6">
    <source>
        <dbReference type="ARBA" id="ARBA00022538"/>
    </source>
</evidence>
<dbReference type="KEGG" id="palh:B1H58_02680"/>
<evidence type="ECO:0000256" key="7">
    <source>
        <dbReference type="ARBA" id="ARBA00022692"/>
    </source>
</evidence>
<feature type="transmembrane region" description="Helical" evidence="15">
    <location>
        <begin position="464"/>
        <end position="489"/>
    </location>
</feature>
<reference evidence="16 17" key="1">
    <citation type="submission" date="2017-02" db="EMBL/GenBank/DDBJ databases">
        <title>Complete genome sequence of the drought resistance-promoting endophyte Pantoea alhagi LTYR-11Z.</title>
        <authorList>
            <person name="Zhang L."/>
        </authorList>
    </citation>
    <scope>NUCLEOTIDE SEQUENCE [LARGE SCALE GENOMIC DNA]</scope>
    <source>
        <strain evidence="16 17">LTYR-11Z</strain>
    </source>
</reference>
<feature type="transmembrane region" description="Helical" evidence="15">
    <location>
        <begin position="45"/>
        <end position="66"/>
    </location>
</feature>
<feature type="binding site" evidence="14">
    <location>
        <position position="444"/>
    </location>
    <ligand>
        <name>K(+)</name>
        <dbReference type="ChEBI" id="CHEBI:29103"/>
    </ligand>
</feature>
<feature type="transmembrane region" description="Helical" evidence="15">
    <location>
        <begin position="249"/>
        <end position="269"/>
    </location>
</feature>
<dbReference type="AlphaFoldDB" id="A0A1W6BAP2"/>
<evidence type="ECO:0000256" key="14">
    <source>
        <dbReference type="PIRSR" id="PIRSR006247-1"/>
    </source>
</evidence>
<proteinExistence type="inferred from homology"/>
<dbReference type="GO" id="GO:0046872">
    <property type="term" value="F:metal ion binding"/>
    <property type="evidence" value="ECO:0007669"/>
    <property type="project" value="UniProtKB-KW"/>
</dbReference>
<sequence length="491" mass="54539">MQRYLTLNFSQVRVVIHLCGFLVFLYSFSMLPPMLVALFSKERSWFAFFTTFFTFFTLGGGAWLATKRAGIQLKTRDGFLIIVLFWLLFSVISAMPLWLDDSVGLSFIDALFEGVSGITTTGATVIGDVSNLPAAYLYYRAQLNFIGGLGVIVLAVAVLPLLGIGGAKLYQSEMPGPFKEERLTPRLADTSRSLWLTYLLLGLACCAAYMLAGMSAFDALCHGLSTVSLGGFSTRSESIGYWNSSAIELVAGLFSLLSAINFTVWFVAFTRRTLQPFRRNAELRFFLLVTLIIVLITAWQLWHVGMYNATDSLVHAFFLTSSMITDNGLATGDYASWPAHTIVLLLTASFFGGCVGSTCGGIKALRFLVLFKQSRHELHQLAHPRALLSIRVGESVVTERVLRSVWSFFFLYVLFTVFFVWMLNIMGYDLMTAFATVAACINNMGLGFGETASTFGTLSEGAKYLMCAAMIMGRLEIYPVLILFSRFFWRK</sequence>
<feature type="transmembrane region" description="Helical" evidence="15">
    <location>
        <begin position="78"/>
        <end position="99"/>
    </location>
</feature>
<feature type="transmembrane region" description="Helical" evidence="15">
    <location>
        <begin position="342"/>
        <end position="365"/>
    </location>
</feature>
<feature type="transmembrane region" description="Helical" evidence="15">
    <location>
        <begin position="405"/>
        <end position="424"/>
    </location>
</feature>
<accession>A0A1W6BAP2</accession>
<evidence type="ECO:0000256" key="1">
    <source>
        <dbReference type="ARBA" id="ARBA00004429"/>
    </source>
</evidence>
<protein>
    <recommendedName>
        <fullName evidence="13">Trk system potassium uptake protein</fullName>
    </recommendedName>
</protein>
<name>A0A1W6BAP2_9GAMM</name>
<keyword evidence="6 13" id="KW-0633">Potassium transport</keyword>
<dbReference type="PANTHER" id="PTHR32024">
    <property type="entry name" value="TRK SYSTEM POTASSIUM UPTAKE PROTEIN TRKG-RELATED"/>
    <property type="match status" value="1"/>
</dbReference>
<feature type="binding site" evidence="14">
    <location>
        <position position="443"/>
    </location>
    <ligand>
        <name>K(+)</name>
        <dbReference type="ChEBI" id="CHEBI:29103"/>
    </ligand>
</feature>
<feature type="transmembrane region" description="Helical" evidence="15">
    <location>
        <begin position="145"/>
        <end position="164"/>
    </location>
</feature>
<keyword evidence="4 13" id="KW-1003">Cell membrane</keyword>
<keyword evidence="11 13" id="KW-0472">Membrane</keyword>
<comment type="subcellular location">
    <subcellularLocation>
        <location evidence="1 13">Cell inner membrane</location>
        <topology evidence="1 13">Multi-pass membrane protein</topology>
    </subcellularLocation>
</comment>
<feature type="binding site" evidence="14">
    <location>
        <position position="229"/>
    </location>
    <ligand>
        <name>K(+)</name>
        <dbReference type="ChEBI" id="CHEBI:29103"/>
    </ligand>
</feature>
<keyword evidence="3 13" id="KW-0813">Transport</keyword>
<evidence type="ECO:0000256" key="10">
    <source>
        <dbReference type="ARBA" id="ARBA00023065"/>
    </source>
</evidence>
<evidence type="ECO:0000256" key="8">
    <source>
        <dbReference type="ARBA" id="ARBA00022958"/>
    </source>
</evidence>
<evidence type="ECO:0000256" key="13">
    <source>
        <dbReference type="PIRNR" id="PIRNR006247"/>
    </source>
</evidence>
<keyword evidence="10 13" id="KW-0406">Ion transport</keyword>
<comment type="function">
    <text evidence="13">Low-affinity potassium transport system. Interacts with Trk system potassium uptake protein TrkA.</text>
</comment>
<dbReference type="STRING" id="1891675.B1H58_02680"/>
<dbReference type="InterPro" id="IPR004772">
    <property type="entry name" value="TrkH"/>
</dbReference>
<evidence type="ECO:0000256" key="9">
    <source>
        <dbReference type="ARBA" id="ARBA00022989"/>
    </source>
</evidence>
<dbReference type="GO" id="GO:0015379">
    <property type="term" value="F:potassium:chloride symporter activity"/>
    <property type="evidence" value="ECO:0007669"/>
    <property type="project" value="InterPro"/>
</dbReference>
<evidence type="ECO:0000256" key="5">
    <source>
        <dbReference type="ARBA" id="ARBA00022519"/>
    </source>
</evidence>
<evidence type="ECO:0000256" key="15">
    <source>
        <dbReference type="SAM" id="Phobius"/>
    </source>
</evidence>
<dbReference type="Proteomes" id="UP000192900">
    <property type="component" value="Chromosome"/>
</dbReference>
<feature type="transmembrane region" description="Helical" evidence="15">
    <location>
        <begin position="12"/>
        <end position="39"/>
    </location>
</feature>
<dbReference type="OrthoDB" id="9810952at2"/>
<comment type="similarity">
    <text evidence="2 13">Belongs to the TrkH potassium transport family.</text>
</comment>
<dbReference type="Pfam" id="PF02386">
    <property type="entry name" value="TrkH"/>
    <property type="match status" value="1"/>
</dbReference>
<evidence type="ECO:0000256" key="3">
    <source>
        <dbReference type="ARBA" id="ARBA00022448"/>
    </source>
</evidence>
<gene>
    <name evidence="16" type="ORF">B1H58_02680</name>
</gene>
<keyword evidence="12" id="KW-0407">Ion channel</keyword>
<evidence type="ECO:0000256" key="12">
    <source>
        <dbReference type="ARBA" id="ARBA00023303"/>
    </source>
</evidence>
<feature type="binding site" evidence="14">
    <location>
        <position position="121"/>
    </location>
    <ligand>
        <name>K(+)</name>
        <dbReference type="ChEBI" id="CHEBI:29103"/>
    </ligand>
</feature>
<keyword evidence="5 13" id="KW-0997">Cell inner membrane</keyword>
<keyword evidence="9 15" id="KW-1133">Transmembrane helix</keyword>
<organism evidence="16 17">
    <name type="scientific">Pantoea alhagi</name>
    <dbReference type="NCBI Taxonomy" id="1891675"/>
    <lineage>
        <taxon>Bacteria</taxon>
        <taxon>Pseudomonadati</taxon>
        <taxon>Pseudomonadota</taxon>
        <taxon>Gammaproteobacteria</taxon>
        <taxon>Enterobacterales</taxon>
        <taxon>Erwiniaceae</taxon>
        <taxon>Pantoea</taxon>
    </lineage>
</organism>
<keyword evidence="8 13" id="KW-0630">Potassium</keyword>
<dbReference type="InterPro" id="IPR003445">
    <property type="entry name" value="Cat_transpt"/>
</dbReference>
<dbReference type="NCBIfam" id="TIGR00933">
    <property type="entry name" value="2a38"/>
    <property type="match status" value="1"/>
</dbReference>
<dbReference type="PIRSF" id="PIRSF006247">
    <property type="entry name" value="TrkH"/>
    <property type="match status" value="1"/>
</dbReference>
<evidence type="ECO:0000313" key="16">
    <source>
        <dbReference type="EMBL" id="ARJ44185.1"/>
    </source>
</evidence>
<dbReference type="PANTHER" id="PTHR32024:SF2">
    <property type="entry name" value="TRK SYSTEM POTASSIUM UPTAKE PROTEIN TRKG-RELATED"/>
    <property type="match status" value="1"/>
</dbReference>
<dbReference type="GO" id="GO:0005886">
    <property type="term" value="C:plasma membrane"/>
    <property type="evidence" value="ECO:0007669"/>
    <property type="project" value="UniProtKB-SubCell"/>
</dbReference>
<evidence type="ECO:0000256" key="2">
    <source>
        <dbReference type="ARBA" id="ARBA00009137"/>
    </source>
</evidence>